<accession>A0ABQ3NGQ8</accession>
<keyword evidence="2" id="KW-1185">Reference proteome</keyword>
<protein>
    <submittedName>
        <fullName evidence="1">Uncharacterized protein</fullName>
    </submittedName>
</protein>
<organism evidence="1 2">
    <name type="scientific">Streptomyces virginiae</name>
    <name type="common">Streptomyces cinnamonensis</name>
    <dbReference type="NCBI Taxonomy" id="1961"/>
    <lineage>
        <taxon>Bacteria</taxon>
        <taxon>Bacillati</taxon>
        <taxon>Actinomycetota</taxon>
        <taxon>Actinomycetes</taxon>
        <taxon>Kitasatosporales</taxon>
        <taxon>Streptomycetaceae</taxon>
        <taxon>Streptomyces</taxon>
    </lineage>
</organism>
<gene>
    <name evidence="1" type="ORF">Scinn_14060</name>
</gene>
<dbReference type="Proteomes" id="UP000660554">
    <property type="component" value="Unassembled WGS sequence"/>
</dbReference>
<sequence>MDGQGALVQLRIGEVRTQERQVVGAALRRVHPGLAGHGRKGEPRRPHPVGGWWLPVAGPMLEWWVPKKT</sequence>
<reference evidence="2" key="1">
    <citation type="submission" date="2020-09" db="EMBL/GenBank/DDBJ databases">
        <title>Whole genome shotgun sequence of Streptomyces cinnamonensis NBRC 15873.</title>
        <authorList>
            <person name="Komaki H."/>
            <person name="Tamura T."/>
        </authorList>
    </citation>
    <scope>NUCLEOTIDE SEQUENCE [LARGE SCALE GENOMIC DNA]</scope>
    <source>
        <strain evidence="2">NBRC 15873</strain>
    </source>
</reference>
<proteinExistence type="predicted"/>
<dbReference type="EMBL" id="BNDV01000002">
    <property type="protein sequence ID" value="GHI11943.1"/>
    <property type="molecule type" value="Genomic_DNA"/>
</dbReference>
<evidence type="ECO:0000313" key="2">
    <source>
        <dbReference type="Proteomes" id="UP000660554"/>
    </source>
</evidence>
<comment type="caution">
    <text evidence="1">The sequence shown here is derived from an EMBL/GenBank/DDBJ whole genome shotgun (WGS) entry which is preliminary data.</text>
</comment>
<name>A0ABQ3NGQ8_STRVG</name>
<evidence type="ECO:0000313" key="1">
    <source>
        <dbReference type="EMBL" id="GHI11943.1"/>
    </source>
</evidence>